<dbReference type="EMBL" id="PDKW01000043">
    <property type="protein sequence ID" value="PGH54731.1"/>
    <property type="molecule type" value="Genomic_DNA"/>
</dbReference>
<comment type="caution">
    <text evidence="1">The sequence shown here is derived from an EMBL/GenBank/DDBJ whole genome shotgun (WGS) entry which is preliminary data.</text>
</comment>
<evidence type="ECO:0000313" key="2">
    <source>
        <dbReference type="Proteomes" id="UP000225379"/>
    </source>
</evidence>
<keyword evidence="2" id="KW-1185">Reference proteome</keyword>
<dbReference type="AlphaFoldDB" id="A0A2B8B9X1"/>
<dbReference type="Proteomes" id="UP000225379">
    <property type="component" value="Unassembled WGS sequence"/>
</dbReference>
<reference evidence="2" key="1">
    <citation type="submission" date="2017-10" db="EMBL/GenBank/DDBJ databases">
        <authorList>
            <person name="Kravchenko I.K."/>
            <person name="Grouzdev D.S."/>
        </authorList>
    </citation>
    <scope>NUCLEOTIDE SEQUENCE [LARGE SCALE GENOMIC DNA]</scope>
    <source>
        <strain evidence="2">B2</strain>
    </source>
</reference>
<accession>A0A2B8B9X1</accession>
<proteinExistence type="predicted"/>
<name>A0A2B8B9X1_9PROT</name>
<protein>
    <submittedName>
        <fullName evidence="1">Uncharacterized protein</fullName>
    </submittedName>
</protein>
<organism evidence="1 2">
    <name type="scientific">Azospirillum palustre</name>
    <dbReference type="NCBI Taxonomy" id="2044885"/>
    <lineage>
        <taxon>Bacteria</taxon>
        <taxon>Pseudomonadati</taxon>
        <taxon>Pseudomonadota</taxon>
        <taxon>Alphaproteobacteria</taxon>
        <taxon>Rhodospirillales</taxon>
        <taxon>Azospirillaceae</taxon>
        <taxon>Azospirillum</taxon>
    </lineage>
</organism>
<dbReference type="OrthoDB" id="7575685at2"/>
<evidence type="ECO:0000313" key="1">
    <source>
        <dbReference type="EMBL" id="PGH54731.1"/>
    </source>
</evidence>
<sequence length="129" mass="14662">MFAARLLCELPVDSINRVLGTELEVGCAWLSSIAHRHIAVDCSDDYSICIVNLELVISQPMYVRQSDRHARNFELIRRIDLEGRPLMLVAVSLERNDRGNYNVRSSYLITETDLEKKKRSGSLKLIIGS</sequence>
<dbReference type="RefSeq" id="WP_098740739.1">
    <property type="nucleotide sequence ID" value="NZ_PDKW01000043.1"/>
</dbReference>
<gene>
    <name evidence="1" type="ORF">CRT60_33875</name>
</gene>